<dbReference type="CDD" id="cd01949">
    <property type="entry name" value="GGDEF"/>
    <property type="match status" value="1"/>
</dbReference>
<dbReference type="Gene3D" id="3.30.70.270">
    <property type="match status" value="1"/>
</dbReference>
<dbReference type="PROSITE" id="PS50110">
    <property type="entry name" value="RESPONSE_REGULATORY"/>
    <property type="match status" value="2"/>
</dbReference>
<keyword evidence="5" id="KW-1185">Reference proteome</keyword>
<dbReference type="RefSeq" id="WP_377526741.1">
    <property type="nucleotide sequence ID" value="NZ_JBHSMJ010000054.1"/>
</dbReference>
<dbReference type="Proteomes" id="UP001596044">
    <property type="component" value="Unassembled WGS sequence"/>
</dbReference>
<organism evidence="4 5">
    <name type="scientific">Paenibacillus aestuarii</name>
    <dbReference type="NCBI Taxonomy" id="516965"/>
    <lineage>
        <taxon>Bacteria</taxon>
        <taxon>Bacillati</taxon>
        <taxon>Bacillota</taxon>
        <taxon>Bacilli</taxon>
        <taxon>Bacillales</taxon>
        <taxon>Paenibacillaceae</taxon>
        <taxon>Paenibacillus</taxon>
    </lineage>
</organism>
<keyword evidence="4" id="KW-0548">Nucleotidyltransferase</keyword>
<evidence type="ECO:0000313" key="5">
    <source>
        <dbReference type="Proteomes" id="UP001596044"/>
    </source>
</evidence>
<dbReference type="SUPFAM" id="SSF52172">
    <property type="entry name" value="CheY-like"/>
    <property type="match status" value="2"/>
</dbReference>
<dbReference type="EC" id="2.7.7.65" evidence="4"/>
<feature type="domain" description="GGDEF" evidence="3">
    <location>
        <begin position="181"/>
        <end position="314"/>
    </location>
</feature>
<dbReference type="CDD" id="cd17574">
    <property type="entry name" value="REC_OmpR"/>
    <property type="match status" value="1"/>
</dbReference>
<dbReference type="Pfam" id="PF00072">
    <property type="entry name" value="Response_reg"/>
    <property type="match status" value="2"/>
</dbReference>
<feature type="domain" description="Response regulatory" evidence="2">
    <location>
        <begin position="335"/>
        <end position="441"/>
    </location>
</feature>
<dbReference type="GO" id="GO:0052621">
    <property type="term" value="F:diguanylate cyclase activity"/>
    <property type="evidence" value="ECO:0007669"/>
    <property type="project" value="UniProtKB-EC"/>
</dbReference>
<dbReference type="InterPro" id="IPR001789">
    <property type="entry name" value="Sig_transdc_resp-reg_receiver"/>
</dbReference>
<dbReference type="EMBL" id="JBHSMJ010000054">
    <property type="protein sequence ID" value="MFC5452493.1"/>
    <property type="molecule type" value="Genomic_DNA"/>
</dbReference>
<dbReference type="PANTHER" id="PTHR45138:SF9">
    <property type="entry name" value="DIGUANYLATE CYCLASE DGCM-RELATED"/>
    <property type="match status" value="1"/>
</dbReference>
<feature type="domain" description="Response regulatory" evidence="2">
    <location>
        <begin position="25"/>
        <end position="141"/>
    </location>
</feature>
<comment type="caution">
    <text evidence="4">The sequence shown here is derived from an EMBL/GenBank/DDBJ whole genome shotgun (WGS) entry which is preliminary data.</text>
</comment>
<dbReference type="NCBIfam" id="TIGR00254">
    <property type="entry name" value="GGDEF"/>
    <property type="match status" value="1"/>
</dbReference>
<dbReference type="PANTHER" id="PTHR45138">
    <property type="entry name" value="REGULATORY COMPONENTS OF SENSORY TRANSDUCTION SYSTEM"/>
    <property type="match status" value="1"/>
</dbReference>
<dbReference type="SMART" id="SM00448">
    <property type="entry name" value="REC"/>
    <property type="match status" value="2"/>
</dbReference>
<proteinExistence type="predicted"/>
<dbReference type="PROSITE" id="PS50887">
    <property type="entry name" value="GGDEF"/>
    <property type="match status" value="1"/>
</dbReference>
<dbReference type="InterPro" id="IPR029787">
    <property type="entry name" value="Nucleotide_cyclase"/>
</dbReference>
<evidence type="ECO:0000313" key="4">
    <source>
        <dbReference type="EMBL" id="MFC5452493.1"/>
    </source>
</evidence>
<sequence>MNVTGFTPTQLHKSASTLSDSQESRLLIIDDDADLRALLLRKFRAEGFHVDEASSVHMATERLYEAAYDLIILDLMMVPESGYVLFDFLKSDPKFKWIPLIVLSGHQDLDEKVKCLELGADDYVTKPFQFRELKARVGRMLTRAREYEHIAFRDALTGVYNRRYFDNYLAVELQKIQRTHASSTLVLLDIDRFKGVNDTYGHPIGDLVLQGMAHLLKENLRQSDFVARFGGEEFVIMLGGASEREAMRVMNELLGKVREHVMAHVEDQQIRITFSGGLAAWEPGVSRAEWISRADQMLYAAKQAGRNQCAGWSQRGSSDTPEEASEAGVPQRLPLVLVVDESKMMHAILTAKLAELSLQTVSVTQREAAIAFVQEHEVDLCIMDASVPNLRSLSKRKNIKIFAITDHAQEKERLAAGFTADERMAKPFSLVELEMRLKKLMFVDNG</sequence>
<feature type="modified residue" description="4-aspartylphosphate" evidence="1">
    <location>
        <position position="74"/>
    </location>
</feature>
<gene>
    <name evidence="4" type="ORF">ACFPOG_30260</name>
</gene>
<dbReference type="SUPFAM" id="SSF55073">
    <property type="entry name" value="Nucleotide cyclase"/>
    <property type="match status" value="1"/>
</dbReference>
<dbReference type="InterPro" id="IPR011006">
    <property type="entry name" value="CheY-like_superfamily"/>
</dbReference>
<dbReference type="Pfam" id="PF00990">
    <property type="entry name" value="GGDEF"/>
    <property type="match status" value="1"/>
</dbReference>
<dbReference type="Gene3D" id="3.40.50.2300">
    <property type="match status" value="2"/>
</dbReference>
<keyword evidence="4" id="KW-0808">Transferase</keyword>
<dbReference type="InterPro" id="IPR000160">
    <property type="entry name" value="GGDEF_dom"/>
</dbReference>
<dbReference type="InterPro" id="IPR050469">
    <property type="entry name" value="Diguanylate_Cyclase"/>
</dbReference>
<dbReference type="SMART" id="SM00267">
    <property type="entry name" value="GGDEF"/>
    <property type="match status" value="1"/>
</dbReference>
<evidence type="ECO:0000259" key="2">
    <source>
        <dbReference type="PROSITE" id="PS50110"/>
    </source>
</evidence>
<evidence type="ECO:0000256" key="1">
    <source>
        <dbReference type="PROSITE-ProRule" id="PRU00169"/>
    </source>
</evidence>
<protein>
    <submittedName>
        <fullName evidence="4">Diguanylate cyclase</fullName>
        <ecNumber evidence="4">2.7.7.65</ecNumber>
    </submittedName>
</protein>
<keyword evidence="1" id="KW-0597">Phosphoprotein</keyword>
<feature type="modified residue" description="4-aspartylphosphate" evidence="1">
    <location>
        <position position="384"/>
    </location>
</feature>
<accession>A0ABW0KG94</accession>
<reference evidence="5" key="1">
    <citation type="journal article" date="2019" name="Int. J. Syst. Evol. Microbiol.">
        <title>The Global Catalogue of Microorganisms (GCM) 10K type strain sequencing project: providing services to taxonomists for standard genome sequencing and annotation.</title>
        <authorList>
            <consortium name="The Broad Institute Genomics Platform"/>
            <consortium name="The Broad Institute Genome Sequencing Center for Infectious Disease"/>
            <person name="Wu L."/>
            <person name="Ma J."/>
        </authorList>
    </citation>
    <scope>NUCLEOTIDE SEQUENCE [LARGE SCALE GENOMIC DNA]</scope>
    <source>
        <strain evidence="5">KACC 11904</strain>
    </source>
</reference>
<name>A0ABW0KG94_9BACL</name>
<dbReference type="InterPro" id="IPR043128">
    <property type="entry name" value="Rev_trsase/Diguanyl_cyclase"/>
</dbReference>
<evidence type="ECO:0000259" key="3">
    <source>
        <dbReference type="PROSITE" id="PS50887"/>
    </source>
</evidence>